<protein>
    <recommendedName>
        <fullName evidence="4">(2Fe-2S)-binding protein</fullName>
    </recommendedName>
</protein>
<dbReference type="Pfam" id="PF13510">
    <property type="entry name" value="Fer2_4"/>
    <property type="match status" value="1"/>
</dbReference>
<dbReference type="InterPro" id="IPR042204">
    <property type="entry name" value="2Fe-2S-bd_N"/>
</dbReference>
<dbReference type="EMBL" id="QGNA01000002">
    <property type="protein sequence ID" value="PWS37688.1"/>
    <property type="molecule type" value="Genomic_DNA"/>
</dbReference>
<evidence type="ECO:0000256" key="1">
    <source>
        <dbReference type="ARBA" id="ARBA00023002"/>
    </source>
</evidence>
<dbReference type="AlphaFoldDB" id="A0A317FJ72"/>
<name>A0A317FJ72_9PROT</name>
<comment type="caution">
    <text evidence="2">The sequence shown here is derived from an EMBL/GenBank/DDBJ whole genome shotgun (WGS) entry which is preliminary data.</text>
</comment>
<dbReference type="InterPro" id="IPR036010">
    <property type="entry name" value="2Fe-2S_ferredoxin-like_sf"/>
</dbReference>
<accession>A0A317FJ72</accession>
<dbReference type="Gene3D" id="3.10.20.440">
    <property type="entry name" value="2Fe-2S iron-sulphur cluster binding domain, sarcosine oxidase, alpha subunit, N-terminal domain"/>
    <property type="match status" value="1"/>
</dbReference>
<evidence type="ECO:0008006" key="4">
    <source>
        <dbReference type="Google" id="ProtNLM"/>
    </source>
</evidence>
<dbReference type="GO" id="GO:0016491">
    <property type="term" value="F:oxidoreductase activity"/>
    <property type="evidence" value="ECO:0007669"/>
    <property type="project" value="UniProtKB-KW"/>
</dbReference>
<proteinExistence type="predicted"/>
<keyword evidence="1" id="KW-0560">Oxidoreductase</keyword>
<dbReference type="SUPFAM" id="SSF54292">
    <property type="entry name" value="2Fe-2S ferredoxin-like"/>
    <property type="match status" value="1"/>
</dbReference>
<dbReference type="GO" id="GO:0051536">
    <property type="term" value="F:iron-sulfur cluster binding"/>
    <property type="evidence" value="ECO:0007669"/>
    <property type="project" value="InterPro"/>
</dbReference>
<dbReference type="OrthoDB" id="573392at2"/>
<keyword evidence="3" id="KW-1185">Reference proteome</keyword>
<organism evidence="2 3">
    <name type="scientific">Falsiroseomonas bella</name>
    <dbReference type="NCBI Taxonomy" id="2184016"/>
    <lineage>
        <taxon>Bacteria</taxon>
        <taxon>Pseudomonadati</taxon>
        <taxon>Pseudomonadota</taxon>
        <taxon>Alphaproteobacteria</taxon>
        <taxon>Acetobacterales</taxon>
        <taxon>Roseomonadaceae</taxon>
        <taxon>Falsiroseomonas</taxon>
    </lineage>
</organism>
<gene>
    <name evidence="2" type="ORF">DFH01_09525</name>
</gene>
<sequence length="86" mass="8946">MRIAGVERPTEVAFSFAGQELRAPVGESLAAALIVAGVRRLGEGPGSPRAAFCMMGTCQQCLLRVDGRLAQACITPVRAGMVVTEA</sequence>
<dbReference type="Proteomes" id="UP000245765">
    <property type="component" value="Unassembled WGS sequence"/>
</dbReference>
<evidence type="ECO:0000313" key="2">
    <source>
        <dbReference type="EMBL" id="PWS37688.1"/>
    </source>
</evidence>
<evidence type="ECO:0000313" key="3">
    <source>
        <dbReference type="Proteomes" id="UP000245765"/>
    </source>
</evidence>
<reference evidence="3" key="1">
    <citation type="submission" date="2018-05" db="EMBL/GenBank/DDBJ databases">
        <authorList>
            <person name="Du Z."/>
            <person name="Wang X."/>
        </authorList>
    </citation>
    <scope>NUCLEOTIDE SEQUENCE [LARGE SCALE GENOMIC DNA]</scope>
    <source>
        <strain evidence="3">CQN31</strain>
    </source>
</reference>